<dbReference type="EMBL" id="JAEHFY010000022">
    <property type="protein sequence ID" value="MBK0384120.1"/>
    <property type="molecule type" value="Genomic_DNA"/>
</dbReference>
<dbReference type="Proteomes" id="UP000660024">
    <property type="component" value="Unassembled WGS sequence"/>
</dbReference>
<feature type="signal peptide" evidence="9">
    <location>
        <begin position="1"/>
        <end position="19"/>
    </location>
</feature>
<dbReference type="Gene3D" id="2.170.130.10">
    <property type="entry name" value="TonB-dependent receptor, plug domain"/>
    <property type="match status" value="1"/>
</dbReference>
<evidence type="ECO:0000256" key="3">
    <source>
        <dbReference type="ARBA" id="ARBA00022452"/>
    </source>
</evidence>
<dbReference type="InterPro" id="IPR041700">
    <property type="entry name" value="OMP_b-brl_3"/>
</dbReference>
<protein>
    <submittedName>
        <fullName evidence="12">TonB-dependent receptor</fullName>
    </submittedName>
</protein>
<evidence type="ECO:0000256" key="7">
    <source>
        <dbReference type="PROSITE-ProRule" id="PRU01360"/>
    </source>
</evidence>
<dbReference type="Pfam" id="PF13715">
    <property type="entry name" value="CarbopepD_reg_2"/>
    <property type="match status" value="1"/>
</dbReference>
<keyword evidence="9" id="KW-0732">Signal</keyword>
<dbReference type="InterPro" id="IPR008969">
    <property type="entry name" value="CarboxyPept-like_regulatory"/>
</dbReference>
<evidence type="ECO:0000259" key="11">
    <source>
        <dbReference type="Pfam" id="PF14905"/>
    </source>
</evidence>
<feature type="region of interest" description="Disordered" evidence="8">
    <location>
        <begin position="801"/>
        <end position="822"/>
    </location>
</feature>
<keyword evidence="6 7" id="KW-0998">Cell outer membrane</keyword>
<keyword evidence="4 7" id="KW-0812">Transmembrane</keyword>
<dbReference type="RefSeq" id="WP_200587538.1">
    <property type="nucleotide sequence ID" value="NZ_JAEHFY010000022.1"/>
</dbReference>
<evidence type="ECO:0000256" key="4">
    <source>
        <dbReference type="ARBA" id="ARBA00022692"/>
    </source>
</evidence>
<keyword evidence="3 7" id="KW-1134">Transmembrane beta strand</keyword>
<comment type="subcellular location">
    <subcellularLocation>
        <location evidence="1 7">Cell outer membrane</location>
        <topology evidence="1 7">Multi-pass membrane protein</topology>
    </subcellularLocation>
</comment>
<dbReference type="PANTHER" id="PTHR40980:SF4">
    <property type="entry name" value="TONB-DEPENDENT RECEPTOR-LIKE BETA-BARREL DOMAIN-CONTAINING PROTEIN"/>
    <property type="match status" value="1"/>
</dbReference>
<feature type="chain" id="PRO_5047094681" evidence="9">
    <location>
        <begin position="20"/>
        <end position="822"/>
    </location>
</feature>
<gene>
    <name evidence="12" type="ORF">I5M32_14215</name>
</gene>
<evidence type="ECO:0000256" key="6">
    <source>
        <dbReference type="ARBA" id="ARBA00023237"/>
    </source>
</evidence>
<name>A0ABS1BMK1_9SPHI</name>
<reference evidence="12 13" key="1">
    <citation type="submission" date="2020-12" db="EMBL/GenBank/DDBJ databases">
        <title>Bacterial novel species Pedobacter sp. SD-b isolated from soil.</title>
        <authorList>
            <person name="Jung H.-Y."/>
        </authorList>
    </citation>
    <scope>NUCLEOTIDE SEQUENCE [LARGE SCALE GENOMIC DNA]</scope>
    <source>
        <strain evidence="12 13">SD-b</strain>
    </source>
</reference>
<dbReference type="Pfam" id="PF14905">
    <property type="entry name" value="OMP_b-brl_3"/>
    <property type="match status" value="1"/>
</dbReference>
<keyword evidence="2 7" id="KW-0813">Transport</keyword>
<accession>A0ABS1BMK1</accession>
<dbReference type="Pfam" id="PF07715">
    <property type="entry name" value="Plug"/>
    <property type="match status" value="1"/>
</dbReference>
<evidence type="ECO:0000256" key="2">
    <source>
        <dbReference type="ARBA" id="ARBA00022448"/>
    </source>
</evidence>
<keyword evidence="13" id="KW-1185">Reference proteome</keyword>
<dbReference type="InterPro" id="IPR037066">
    <property type="entry name" value="Plug_dom_sf"/>
</dbReference>
<sequence>MKFKILTLLLSLIYTFSFAQNITVKGKVVDGKDGSAIGFATVNLVDLANKPIKGGQTDLNGNFSFTKVDDGGYILKISFVGYAPFSESIVATKDQKQLNLGTLKLEKGKGALLNEVVVTGKKNVIELGIDRKVFNTDQSIVSQGGSATDLLATVPSVQVDLDGNVSLRGTSNVRILIDGKPSTFGGGNITSILQSLPASAIERVELITNPSSKYDAEGQSGIINIVLKKNQKIGFNGNVAVSAGRFDNYNANGSLNYRDQKWNISGNYSFRDGNRPGAGKTNTTFLNPATNVAPFSFSNQISNRSGQNNTFKVGAERYFSEKTSVAVSGNFSFGNDLDRDDLTQRFLSQSNTLLDYGSGFNNQNENDFGYDLNLDFSHKFKKPKEEITGNFSYGNGNQNQTEKIVQNFFDSNGAVSQNRISSDRRNNVAEDTKSYNIQLDYTLPLKGESKFEAGYRSTLKYDDQNQYSDTLINNTSNYSKDNTQSNFFQLQDIVHAIYANYQNQLTKNFGFQFGLRTEQAYLNTTVTGLDANGQSLKIPSKLSYLRVYPSVFLTEKLKGNNQLQLSYSRRVNRPRSYQTNPFPDRSDRYNIRIGNPNLKPEDIHSFEFSYAKFWPAVTFTSSLYYRLVNDVVQSLRDNNPDELGGTISRYYNLSKNQSVGLELISRADITKKFNLTGNLNFFQTYFKGVADLGINDNSGFNYNGNLTTNYNITKGLSTQVSAFYSAPRTLSQGQIKQMLSVDGGIKQDVLKTKGSISFNIRDIFNTRKFGLVTNNGLFIQEWERSRIGRVFSFTFSYRFGQSNPDGKKQQKRPAQQDDDMGF</sequence>
<organism evidence="12 13">
    <name type="scientific">Pedobacter segetis</name>
    <dbReference type="NCBI Taxonomy" id="2793069"/>
    <lineage>
        <taxon>Bacteria</taxon>
        <taxon>Pseudomonadati</taxon>
        <taxon>Bacteroidota</taxon>
        <taxon>Sphingobacteriia</taxon>
        <taxon>Sphingobacteriales</taxon>
        <taxon>Sphingobacteriaceae</taxon>
        <taxon>Pedobacter</taxon>
    </lineage>
</organism>
<comment type="similarity">
    <text evidence="7">Belongs to the TonB-dependent receptor family.</text>
</comment>
<keyword evidence="5 7" id="KW-0472">Membrane</keyword>
<dbReference type="SUPFAM" id="SSF56935">
    <property type="entry name" value="Porins"/>
    <property type="match status" value="1"/>
</dbReference>
<evidence type="ECO:0000313" key="13">
    <source>
        <dbReference type="Proteomes" id="UP000660024"/>
    </source>
</evidence>
<evidence type="ECO:0000256" key="8">
    <source>
        <dbReference type="SAM" id="MobiDB-lite"/>
    </source>
</evidence>
<evidence type="ECO:0000256" key="1">
    <source>
        <dbReference type="ARBA" id="ARBA00004571"/>
    </source>
</evidence>
<feature type="domain" description="Outer membrane protein beta-barrel" evidence="11">
    <location>
        <begin position="378"/>
        <end position="797"/>
    </location>
</feature>
<comment type="caution">
    <text evidence="12">The sequence shown here is derived from an EMBL/GenBank/DDBJ whole genome shotgun (WGS) entry which is preliminary data.</text>
</comment>
<dbReference type="Gene3D" id="2.40.170.20">
    <property type="entry name" value="TonB-dependent receptor, beta-barrel domain"/>
    <property type="match status" value="1"/>
</dbReference>
<dbReference type="PROSITE" id="PS52016">
    <property type="entry name" value="TONB_DEPENDENT_REC_3"/>
    <property type="match status" value="1"/>
</dbReference>
<proteinExistence type="inferred from homology"/>
<dbReference type="PANTHER" id="PTHR40980">
    <property type="entry name" value="PLUG DOMAIN-CONTAINING PROTEIN"/>
    <property type="match status" value="1"/>
</dbReference>
<dbReference type="InterPro" id="IPR012910">
    <property type="entry name" value="Plug_dom"/>
</dbReference>
<dbReference type="SUPFAM" id="SSF49464">
    <property type="entry name" value="Carboxypeptidase regulatory domain-like"/>
    <property type="match status" value="1"/>
</dbReference>
<dbReference type="InterPro" id="IPR039426">
    <property type="entry name" value="TonB-dep_rcpt-like"/>
</dbReference>
<evidence type="ECO:0000256" key="5">
    <source>
        <dbReference type="ARBA" id="ARBA00023136"/>
    </source>
</evidence>
<dbReference type="Gene3D" id="2.60.40.1120">
    <property type="entry name" value="Carboxypeptidase-like, regulatory domain"/>
    <property type="match status" value="1"/>
</dbReference>
<keyword evidence="12" id="KW-0675">Receptor</keyword>
<evidence type="ECO:0000313" key="12">
    <source>
        <dbReference type="EMBL" id="MBK0384120.1"/>
    </source>
</evidence>
<dbReference type="InterPro" id="IPR036942">
    <property type="entry name" value="Beta-barrel_TonB_sf"/>
</dbReference>
<evidence type="ECO:0000259" key="10">
    <source>
        <dbReference type="Pfam" id="PF07715"/>
    </source>
</evidence>
<evidence type="ECO:0000256" key="9">
    <source>
        <dbReference type="SAM" id="SignalP"/>
    </source>
</evidence>
<feature type="domain" description="TonB-dependent receptor plug" evidence="10">
    <location>
        <begin position="133"/>
        <end position="221"/>
    </location>
</feature>